<evidence type="ECO:0000256" key="2">
    <source>
        <dbReference type="ARBA" id="ARBA00006190"/>
    </source>
</evidence>
<dbReference type="GO" id="GO:0000815">
    <property type="term" value="C:ESCRT III complex"/>
    <property type="evidence" value="ECO:0007669"/>
    <property type="project" value="TreeGrafter"/>
</dbReference>
<evidence type="ECO:0000313" key="9">
    <source>
        <dbReference type="Proteomes" id="UP000298061"/>
    </source>
</evidence>
<evidence type="ECO:0000256" key="7">
    <source>
        <dbReference type="SAM" id="MobiDB-lite"/>
    </source>
</evidence>
<dbReference type="Proteomes" id="UP000298061">
    <property type="component" value="Unassembled WGS sequence"/>
</dbReference>
<comment type="subcellular location">
    <subcellularLocation>
        <location evidence="1">Endosome</location>
    </subcellularLocation>
</comment>
<name>A0A4Y9ZYP7_9AGAM</name>
<dbReference type="STRING" id="135208.A0A4Y9ZYP7"/>
<dbReference type="GO" id="GO:0032511">
    <property type="term" value="P:late endosome to vacuole transport via multivesicular body sorting pathway"/>
    <property type="evidence" value="ECO:0007669"/>
    <property type="project" value="TreeGrafter"/>
</dbReference>
<dbReference type="GO" id="GO:0009898">
    <property type="term" value="C:cytoplasmic side of plasma membrane"/>
    <property type="evidence" value="ECO:0007669"/>
    <property type="project" value="TreeGrafter"/>
</dbReference>
<feature type="coiled-coil region" evidence="6">
    <location>
        <begin position="76"/>
        <end position="103"/>
    </location>
</feature>
<evidence type="ECO:0000256" key="1">
    <source>
        <dbReference type="ARBA" id="ARBA00004177"/>
    </source>
</evidence>
<dbReference type="Pfam" id="PF03357">
    <property type="entry name" value="Snf7"/>
    <property type="match status" value="2"/>
</dbReference>
<dbReference type="Gene3D" id="1.10.287.1060">
    <property type="entry name" value="ESAT-6-like"/>
    <property type="match status" value="1"/>
</dbReference>
<gene>
    <name evidence="8" type="ORF">EWM64_g4686</name>
</gene>
<dbReference type="AlphaFoldDB" id="A0A4Y9ZYP7"/>
<accession>A0A4Y9ZYP7</accession>
<evidence type="ECO:0000256" key="5">
    <source>
        <dbReference type="ARBA" id="ARBA00042586"/>
    </source>
</evidence>
<dbReference type="OrthoDB" id="5592979at2759"/>
<evidence type="ECO:0000256" key="4">
    <source>
        <dbReference type="ARBA" id="ARBA00040017"/>
    </source>
</evidence>
<feature type="region of interest" description="Disordered" evidence="7">
    <location>
        <begin position="197"/>
        <end position="242"/>
    </location>
</feature>
<dbReference type="InterPro" id="IPR005024">
    <property type="entry name" value="Snf7_fam"/>
</dbReference>
<evidence type="ECO:0000256" key="3">
    <source>
        <dbReference type="ARBA" id="ARBA00022753"/>
    </source>
</evidence>
<dbReference type="GO" id="GO:0006900">
    <property type="term" value="P:vesicle budding from membrane"/>
    <property type="evidence" value="ECO:0007669"/>
    <property type="project" value="TreeGrafter"/>
</dbReference>
<evidence type="ECO:0000313" key="8">
    <source>
        <dbReference type="EMBL" id="TFY79324.1"/>
    </source>
</evidence>
<keyword evidence="3" id="KW-0967">Endosome</keyword>
<organism evidence="8 9">
    <name type="scientific">Hericium alpestre</name>
    <dbReference type="NCBI Taxonomy" id="135208"/>
    <lineage>
        <taxon>Eukaryota</taxon>
        <taxon>Fungi</taxon>
        <taxon>Dikarya</taxon>
        <taxon>Basidiomycota</taxon>
        <taxon>Agaricomycotina</taxon>
        <taxon>Agaricomycetes</taxon>
        <taxon>Russulales</taxon>
        <taxon>Hericiaceae</taxon>
        <taxon>Hericium</taxon>
    </lineage>
</organism>
<comment type="similarity">
    <text evidence="2">Belongs to the SNF7 family.</text>
</comment>
<feature type="coiled-coil region" evidence="6">
    <location>
        <begin position="16"/>
        <end position="50"/>
    </location>
</feature>
<dbReference type="PANTHER" id="PTHR22761">
    <property type="entry name" value="CHARGED MULTIVESICULAR BODY PROTEIN"/>
    <property type="match status" value="1"/>
</dbReference>
<protein>
    <recommendedName>
        <fullName evidence="4">Vacuolar-sorting protein SNF7</fullName>
    </recommendedName>
    <alternativeName>
        <fullName evidence="5">Vacuolar protein-sorting-associated protein 32</fullName>
    </alternativeName>
</protein>
<dbReference type="PANTHER" id="PTHR22761:SF10">
    <property type="entry name" value="GH13992P"/>
    <property type="match status" value="1"/>
</dbReference>
<comment type="caution">
    <text evidence="8">The sequence shown here is derived from an EMBL/GenBank/DDBJ whole genome shotgun (WGS) entry which is preliminary data.</text>
</comment>
<keyword evidence="9" id="KW-1185">Reference proteome</keyword>
<evidence type="ECO:0000256" key="6">
    <source>
        <dbReference type="SAM" id="Coils"/>
    </source>
</evidence>
<reference evidence="8 9" key="1">
    <citation type="submission" date="2019-02" db="EMBL/GenBank/DDBJ databases">
        <title>Genome sequencing of the rare red list fungi Hericium alpestre (H. flagellum).</title>
        <authorList>
            <person name="Buettner E."/>
            <person name="Kellner H."/>
        </authorList>
    </citation>
    <scope>NUCLEOTIDE SEQUENCE [LARGE SCALE GENOMIC DNA]</scope>
    <source>
        <strain evidence="8 9">DSM 108284</strain>
    </source>
</reference>
<dbReference type="GO" id="GO:0005771">
    <property type="term" value="C:multivesicular body"/>
    <property type="evidence" value="ECO:0007669"/>
    <property type="project" value="TreeGrafter"/>
</dbReference>
<keyword evidence="6" id="KW-0175">Coiled coil</keyword>
<sequence>MMASFMSYFGGRRDAKQAARDAIVGLRQQLQMLEKKEEHLQKKIEEDMAKARVNAVSNKAVATQALRRKKMNETELSRIEGARMQLESQMNTLESANLNLETMSAMKKGSDALKTLHGNMYAPSFRLPRHRAAQLTDPFFMRYRTPETVDGTMSAINEQRELANEISEAISNPLYAGVDIDEDELKNELAELEQEDLNERLRGADRVPITTPAGMKEPPSRHRTAEEEEEAELRALQAELAM</sequence>
<dbReference type="EMBL" id="SFCI01000520">
    <property type="protein sequence ID" value="TFY79324.1"/>
    <property type="molecule type" value="Genomic_DNA"/>
</dbReference>
<proteinExistence type="inferred from homology"/>